<organism evidence="3 4">
    <name type="scientific">Dysgonomonas gadei ATCC BAA-286</name>
    <dbReference type="NCBI Taxonomy" id="742766"/>
    <lineage>
        <taxon>Bacteria</taxon>
        <taxon>Pseudomonadati</taxon>
        <taxon>Bacteroidota</taxon>
        <taxon>Bacteroidia</taxon>
        <taxon>Bacteroidales</taxon>
        <taxon>Dysgonomonadaceae</taxon>
        <taxon>Dysgonomonas</taxon>
    </lineage>
</organism>
<dbReference type="STRING" id="742766.HMPREF9455_01690"/>
<dbReference type="HOGENOM" id="CLU_056093_0_0_10"/>
<proteinExistence type="predicted"/>
<dbReference type="AlphaFoldDB" id="F5IX73"/>
<dbReference type="PANTHER" id="PTHR31988:SF19">
    <property type="entry name" value="9-O-ACETYL-N-ACETYLNEURAMINIC ACID DEACETYLASE-RELATED"/>
    <property type="match status" value="1"/>
</dbReference>
<dbReference type="InterPro" id="IPR052940">
    <property type="entry name" value="Carb_Esterase_6"/>
</dbReference>
<accession>F5IX73</accession>
<evidence type="ECO:0000313" key="3">
    <source>
        <dbReference type="EMBL" id="EGK02420.1"/>
    </source>
</evidence>
<sequence>MKKNQISIAYRLIFTIVFSLWGICAECSEKNPKEELHIFLCLGQSNMEGNAKIEAQDLIDINERFMVLQSVDCDSARIKCKWRTAVPPLTRCRTGLSPADYFGRTMVANLPENIKIGIINVSVGGCRIELFDKDNYESYVETSPDWLKNMVKEYDGNPYRRLVELANQAQQNGGIIKGILLHQGESNSGDQDWPQKVKGVYDNLLRDINLEANSIPLLVGELVNADQNGACSGMNEIIRMLPDVIPNAYIIPSDGCEGVADRLHFSAKGYRELGRRYAKQMLTLYK</sequence>
<dbReference type="InterPro" id="IPR005181">
    <property type="entry name" value="SASA"/>
</dbReference>
<protein>
    <recommendedName>
        <fullName evidence="2">Sialate O-acetylesterase domain-containing protein</fullName>
    </recommendedName>
</protein>
<dbReference type="InterPro" id="IPR036514">
    <property type="entry name" value="SGNH_hydro_sf"/>
</dbReference>
<dbReference type="GO" id="GO:0016788">
    <property type="term" value="F:hydrolase activity, acting on ester bonds"/>
    <property type="evidence" value="ECO:0007669"/>
    <property type="project" value="UniProtKB-ARBA"/>
</dbReference>
<gene>
    <name evidence="3" type="ORF">HMPREF9455_01690</name>
</gene>
<keyword evidence="4" id="KW-1185">Reference proteome</keyword>
<dbReference type="RefSeq" id="WP_006799205.1">
    <property type="nucleotide sequence ID" value="NZ_GL891981.1"/>
</dbReference>
<dbReference type="Proteomes" id="UP000004913">
    <property type="component" value="Unassembled WGS sequence"/>
</dbReference>
<comment type="caution">
    <text evidence="3">The sequence shown here is derived from an EMBL/GenBank/DDBJ whole genome shotgun (WGS) entry which is preliminary data.</text>
</comment>
<name>F5IX73_9BACT</name>
<dbReference type="eggNOG" id="COG2382">
    <property type="taxonomic scope" value="Bacteria"/>
</dbReference>
<evidence type="ECO:0000313" key="4">
    <source>
        <dbReference type="Proteomes" id="UP000004913"/>
    </source>
</evidence>
<dbReference type="Gene3D" id="3.40.50.1110">
    <property type="entry name" value="SGNH hydrolase"/>
    <property type="match status" value="1"/>
</dbReference>
<dbReference type="SUPFAM" id="SSF52266">
    <property type="entry name" value="SGNH hydrolase"/>
    <property type="match status" value="1"/>
</dbReference>
<dbReference type="EMBL" id="ADLV01000018">
    <property type="protein sequence ID" value="EGK02420.1"/>
    <property type="molecule type" value="Genomic_DNA"/>
</dbReference>
<keyword evidence="1" id="KW-0378">Hydrolase</keyword>
<feature type="domain" description="Sialate O-acetylesterase" evidence="2">
    <location>
        <begin position="36"/>
        <end position="282"/>
    </location>
</feature>
<dbReference type="PANTHER" id="PTHR31988">
    <property type="entry name" value="ESTERASE, PUTATIVE (DUF303)-RELATED"/>
    <property type="match status" value="1"/>
</dbReference>
<evidence type="ECO:0000256" key="1">
    <source>
        <dbReference type="ARBA" id="ARBA00022801"/>
    </source>
</evidence>
<dbReference type="Pfam" id="PF03629">
    <property type="entry name" value="SASA"/>
    <property type="match status" value="1"/>
</dbReference>
<evidence type="ECO:0000259" key="2">
    <source>
        <dbReference type="Pfam" id="PF03629"/>
    </source>
</evidence>
<reference evidence="3 4" key="1">
    <citation type="submission" date="2011-04" db="EMBL/GenBank/DDBJ databases">
        <title>The Genome Sequence of Dysgonomonas gadei ATCC BAA-286.</title>
        <authorList>
            <consortium name="The Broad Institute Genome Sequencing Platform"/>
            <person name="Earl A."/>
            <person name="Ward D."/>
            <person name="Feldgarden M."/>
            <person name="Gevers D."/>
            <person name="Pudlo N."/>
            <person name="Martens E."/>
            <person name="Allen-Vercoe E."/>
            <person name="Young S.K."/>
            <person name="Zeng Q."/>
            <person name="Gargeya S."/>
            <person name="Fitzgerald M."/>
            <person name="Haas B."/>
            <person name="Abouelleil A."/>
            <person name="Alvarado L."/>
            <person name="Arachchi H.M."/>
            <person name="Berlin A."/>
            <person name="Brown A."/>
            <person name="Chapman S.B."/>
            <person name="Chen Z."/>
            <person name="Dunbar C."/>
            <person name="Freedman E."/>
            <person name="Gearin G."/>
            <person name="Gellesch M."/>
            <person name="Goldberg J."/>
            <person name="Griggs A."/>
            <person name="Gujja S."/>
            <person name="Heiman D."/>
            <person name="Howarth C."/>
            <person name="Larson L."/>
            <person name="Lui A."/>
            <person name="MacDonald P.J.P."/>
            <person name="Mehta T."/>
            <person name="Montmayeur A."/>
            <person name="Murphy C."/>
            <person name="Neiman D."/>
            <person name="Pearson M."/>
            <person name="Priest M."/>
            <person name="Roberts A."/>
            <person name="Saif S."/>
            <person name="Shea T."/>
            <person name="Shenoy N."/>
            <person name="Sisk P."/>
            <person name="Stolte C."/>
            <person name="Sykes S."/>
            <person name="Yandava C."/>
            <person name="Wortman J."/>
            <person name="Nusbaum C."/>
            <person name="Birren B."/>
        </authorList>
    </citation>
    <scope>NUCLEOTIDE SEQUENCE [LARGE SCALE GENOMIC DNA]</scope>
    <source>
        <strain evidence="3 4">ATCC BAA-286</strain>
    </source>
</reference>
<dbReference type="OrthoDB" id="9803578at2"/>